<dbReference type="RefSeq" id="WP_157912833.1">
    <property type="nucleotide sequence ID" value="NZ_LN890655.1"/>
</dbReference>
<dbReference type="GO" id="GO:0005615">
    <property type="term" value="C:extracellular space"/>
    <property type="evidence" value="ECO:0007669"/>
    <property type="project" value="TreeGrafter"/>
</dbReference>
<dbReference type="InterPro" id="IPR000834">
    <property type="entry name" value="Peptidase_M14"/>
</dbReference>
<accession>A0A160SYW9</accession>
<gene>
    <name evidence="5" type="ORF">CFX0092_A0413</name>
</gene>
<dbReference type="SUPFAM" id="SSF53187">
    <property type="entry name" value="Zn-dependent exopeptidases"/>
    <property type="match status" value="1"/>
</dbReference>
<keyword evidence="6" id="KW-1185">Reference proteome</keyword>
<dbReference type="Pfam" id="PF00246">
    <property type="entry name" value="Peptidase_M14"/>
    <property type="match status" value="1"/>
</dbReference>
<protein>
    <submittedName>
        <fullName evidence="5">Molting fluid carboxypeptidase A</fullName>
    </submittedName>
</protein>
<comment type="similarity">
    <text evidence="2 3">Belongs to the peptidase M14 family.</text>
</comment>
<evidence type="ECO:0000313" key="5">
    <source>
        <dbReference type="EMBL" id="CUS02294.2"/>
    </source>
</evidence>
<feature type="domain" description="Peptidase M14" evidence="4">
    <location>
        <begin position="118"/>
        <end position="467"/>
    </location>
</feature>
<feature type="active site" description="Proton donor/acceptor" evidence="3">
    <location>
        <position position="437"/>
    </location>
</feature>
<dbReference type="AlphaFoldDB" id="A0A160SYW9"/>
<dbReference type="PRINTS" id="PR00765">
    <property type="entry name" value="CRBOXYPTASEA"/>
</dbReference>
<dbReference type="PANTHER" id="PTHR11705">
    <property type="entry name" value="PROTEASE FAMILY M14 CARBOXYPEPTIDASE A,B"/>
    <property type="match status" value="1"/>
</dbReference>
<organism evidence="5 6">
    <name type="scientific">Candidatus Promineifilum breve</name>
    <dbReference type="NCBI Taxonomy" id="1806508"/>
    <lineage>
        <taxon>Bacteria</taxon>
        <taxon>Bacillati</taxon>
        <taxon>Chloroflexota</taxon>
        <taxon>Ardenticatenia</taxon>
        <taxon>Candidatus Promineifilales</taxon>
        <taxon>Candidatus Promineifilaceae</taxon>
        <taxon>Candidatus Promineifilum</taxon>
    </lineage>
</organism>
<keyword evidence="5" id="KW-0121">Carboxypeptidase</keyword>
<proteinExistence type="inferred from homology"/>
<dbReference type="PANTHER" id="PTHR11705:SF119">
    <property type="entry name" value="OS02G0119300 PROTEIN"/>
    <property type="match status" value="1"/>
</dbReference>
<keyword evidence="5" id="KW-0645">Protease</keyword>
<dbReference type="Proteomes" id="UP000215027">
    <property type="component" value="Chromosome I"/>
</dbReference>
<evidence type="ECO:0000256" key="3">
    <source>
        <dbReference type="PROSITE-ProRule" id="PRU01379"/>
    </source>
</evidence>
<evidence type="ECO:0000313" key="6">
    <source>
        <dbReference type="Proteomes" id="UP000215027"/>
    </source>
</evidence>
<evidence type="ECO:0000259" key="4">
    <source>
        <dbReference type="PROSITE" id="PS52035"/>
    </source>
</evidence>
<keyword evidence="5" id="KW-0378">Hydrolase</keyword>
<dbReference type="KEGG" id="pbf:CFX0092_A0413"/>
<dbReference type="OrthoDB" id="9811296at2"/>
<dbReference type="SMART" id="SM00631">
    <property type="entry name" value="Zn_pept"/>
    <property type="match status" value="1"/>
</dbReference>
<reference evidence="5" key="1">
    <citation type="submission" date="2016-01" db="EMBL/GenBank/DDBJ databases">
        <authorList>
            <person name="Mcilroy J.S."/>
            <person name="Karst M S."/>
            <person name="Albertsen M."/>
        </authorList>
    </citation>
    <scope>NUCLEOTIDE SEQUENCE</scope>
    <source>
        <strain evidence="5">Cfx-K</strain>
    </source>
</reference>
<sequence length="596" mass="64130">MKPHQAHTIIWPPALLAAFLLGGLIWAQSAALPNRSDALAADAPFVLRVYYHDIGDLSALQAYDLWEYNNLQERYVLVSADALIYRELIANGWSVAIDPVATEQLGRSAESLRTFFGDYRTVDELYADLAAWAAASPSLAEVVDYGQSYCLGEGGCTTPGGDSWPGFPLRAIRLTNEAVPGSSTIAGATVTRGTKPVFFLMAGIHAREITTPEIAMRFVRQLLDGYGNDADATWLLDHHEIWVVPTANPDGHWLVELGATDAYGGEPFFQRKNANNDVEGDGVADCPFWPPSSFAQFGIDLNRNHSFGWGPPGSSDGPCDMTYRGPSAASENETAAMETLIAALFADRRGPDLTDPAPDDTSGVFITLHSFGDLVLWPWGHVEDLAPNVSDLRAIGDKFATYNGYLSCQPSVCLYLSNGASDDFAYGELGVAAFTFEVGDEFMPPFGVLDDEQWPDNAPALRYAAKIARAPYVTVHGPDALGVTVAAVGEAQTVTATIDATTNGGRAIAAAHYTIDTPPWIEDVAAWPLSPADGIFDSPTEPVTADVLTSGLAPGRHTLFVRGQDEDGNWGPVSAVFFVVIPNLTEHLYLPTVIDR</sequence>
<dbReference type="GO" id="GO:0008270">
    <property type="term" value="F:zinc ion binding"/>
    <property type="evidence" value="ECO:0007669"/>
    <property type="project" value="InterPro"/>
</dbReference>
<dbReference type="Gene3D" id="3.40.630.10">
    <property type="entry name" value="Zn peptidases"/>
    <property type="match status" value="1"/>
</dbReference>
<dbReference type="GO" id="GO:0004181">
    <property type="term" value="F:metallocarboxypeptidase activity"/>
    <property type="evidence" value="ECO:0007669"/>
    <property type="project" value="InterPro"/>
</dbReference>
<dbReference type="PROSITE" id="PS52035">
    <property type="entry name" value="PEPTIDASE_M14"/>
    <property type="match status" value="1"/>
</dbReference>
<name>A0A160SYW9_9CHLR</name>
<evidence type="ECO:0000256" key="1">
    <source>
        <dbReference type="ARBA" id="ARBA00001947"/>
    </source>
</evidence>
<evidence type="ECO:0000256" key="2">
    <source>
        <dbReference type="ARBA" id="ARBA00005988"/>
    </source>
</evidence>
<dbReference type="EMBL" id="LN890655">
    <property type="protein sequence ID" value="CUS02294.2"/>
    <property type="molecule type" value="Genomic_DNA"/>
</dbReference>
<comment type="cofactor">
    <cofactor evidence="1">
        <name>Zn(2+)</name>
        <dbReference type="ChEBI" id="CHEBI:29105"/>
    </cofactor>
</comment>
<dbReference type="GO" id="GO:0006508">
    <property type="term" value="P:proteolysis"/>
    <property type="evidence" value="ECO:0007669"/>
    <property type="project" value="InterPro"/>
</dbReference>